<feature type="compositionally biased region" description="Gly residues" evidence="1">
    <location>
        <begin position="14"/>
        <end position="35"/>
    </location>
</feature>
<sequence>MLSRDDSRPLYIIGGQGGPGGQGHPHGTGGSGGAGLGPNVNINVQQLFAHDLHAGFASQQAFQPSNTQASQIINHCPPLSRIFQGRRDILDKMHYFFTSDVGIQHIYVLYGLGGAGKTQITLKFINESSSRFSDIFFIDASTIATIDIGLKNIAVGKGSGDSLKDGLLWLASRVEEWLLVFDNTDDPSINVNDFIPQCNHGNIIITSRNPGLCVYGSHSLVSDMEEEDAVALLLKSAAQAATTGTMLTATEIVKALHYLPLAIVQAGSFISKSQDLDGYLPLYTKNQARLLSEMPAQTHDHYAWTVYTTWQMSFDRLTQPAAMFLQYCSFLHHNGISEQIFSRASEFTFPSNGPSKEDLQEPLEFLSHFLRPSGKWDSLQFYNITNEIQAYSLISLDTEKKLFSIHPLLHAWSRTTVSNPEKYMSTTGSILGMALSEHRQHDIELGSLAICPHVELAIQTDAEVALVFKEQYGWILWEAGKYKQCEKLLEVVLEKQKQVLGGDHPAILLNMDNLASTYSCLGEHQKAKELKATVLEKQKQVLGDNHPHTLLTLGNLARTYSDLGEHQKAKELEATVLEKWKQVLGDNHPHTLLSMGNLGRIYSYLGEHQKAKELKGTALKKQKQVLGDNHTQTLLTMSNLAGTYSDLGDYQKAKELQATVLEKRKQVLGDNHPQTLVAMGHLARTYSYLGEHQKAKELQATVLEKQKQVLGDNHPETLLSMGNLARTYSDLGEHQKAKELETIVLEKLKQALGENHPHTLLAMGNLARTYSALGEHQKAKELETTVLEKLKQALGENHPHTLLAMGNLARTYSALGEHQKAKELNVTVLEKLKQVLGDNHPQTLLTMGNLASTYSDLGEHQKAKELKATVLEKQKQVLGDNHPHTLLTMGNLARTYSDLGEHEKAKELEATMLEKQKQVLGDNHPHTLLTMGNLASTYSYLGEHQRAKALEVTVLEKRKQVLGDNHPETLLAMGNLASTYSHLGEHLKAKELKATVLEKQNQFPPPSYSPSLHVSPPLPSPSQPSHTPSSLPPLRKLGRGLKKQTASVAAEPASAGETKATRKHALQYNTRPHWH</sequence>
<comment type="caution">
    <text evidence="3">The sequence shown here is derived from an EMBL/GenBank/DDBJ whole genome shotgun (WGS) entry which is preliminary data.</text>
</comment>
<dbReference type="Pfam" id="PF13424">
    <property type="entry name" value="TPR_12"/>
    <property type="match status" value="3"/>
</dbReference>
<dbReference type="InterPro" id="IPR053137">
    <property type="entry name" value="NLR-like"/>
</dbReference>
<dbReference type="Gene3D" id="1.25.40.10">
    <property type="entry name" value="Tetratricopeptide repeat domain"/>
    <property type="match status" value="3"/>
</dbReference>
<dbReference type="Pfam" id="PF25000">
    <property type="entry name" value="DUF7779"/>
    <property type="match status" value="1"/>
</dbReference>
<accession>A0AAD7A3D7</accession>
<feature type="compositionally biased region" description="Low complexity" evidence="1">
    <location>
        <begin position="1023"/>
        <end position="1034"/>
    </location>
</feature>
<protein>
    <recommendedName>
        <fullName evidence="2">DUF7779 domain-containing protein</fullName>
    </recommendedName>
</protein>
<dbReference type="EMBL" id="JARIHO010000017">
    <property type="protein sequence ID" value="KAJ7348711.1"/>
    <property type="molecule type" value="Genomic_DNA"/>
</dbReference>
<name>A0AAD7A3D7_9AGAR</name>
<proteinExistence type="predicted"/>
<evidence type="ECO:0000259" key="2">
    <source>
        <dbReference type="Pfam" id="PF25000"/>
    </source>
</evidence>
<dbReference type="InterPro" id="IPR019734">
    <property type="entry name" value="TPR_rpt"/>
</dbReference>
<dbReference type="AlphaFoldDB" id="A0AAD7A3D7"/>
<dbReference type="InterPro" id="IPR027417">
    <property type="entry name" value="P-loop_NTPase"/>
</dbReference>
<evidence type="ECO:0000313" key="4">
    <source>
        <dbReference type="Proteomes" id="UP001218218"/>
    </source>
</evidence>
<dbReference type="InterPro" id="IPR056681">
    <property type="entry name" value="DUF7779"/>
</dbReference>
<evidence type="ECO:0000313" key="3">
    <source>
        <dbReference type="EMBL" id="KAJ7348711.1"/>
    </source>
</evidence>
<dbReference type="Proteomes" id="UP001218218">
    <property type="component" value="Unassembled WGS sequence"/>
</dbReference>
<dbReference type="Gene3D" id="3.40.50.300">
    <property type="entry name" value="P-loop containing nucleotide triphosphate hydrolases"/>
    <property type="match status" value="1"/>
</dbReference>
<dbReference type="SUPFAM" id="SSF52540">
    <property type="entry name" value="P-loop containing nucleoside triphosphate hydrolases"/>
    <property type="match status" value="1"/>
</dbReference>
<dbReference type="PANTHER" id="PTHR46082:SF6">
    <property type="entry name" value="AAA+ ATPASE DOMAIN-CONTAINING PROTEIN-RELATED"/>
    <property type="match status" value="1"/>
</dbReference>
<keyword evidence="4" id="KW-1185">Reference proteome</keyword>
<dbReference type="SUPFAM" id="SSF48452">
    <property type="entry name" value="TPR-like"/>
    <property type="match status" value="4"/>
</dbReference>
<feature type="region of interest" description="Disordered" evidence="1">
    <location>
        <begin position="1"/>
        <end position="35"/>
    </location>
</feature>
<evidence type="ECO:0000256" key="1">
    <source>
        <dbReference type="SAM" id="MobiDB-lite"/>
    </source>
</evidence>
<feature type="domain" description="DUF7779" evidence="2">
    <location>
        <begin position="312"/>
        <end position="419"/>
    </location>
</feature>
<feature type="region of interest" description="Disordered" evidence="1">
    <location>
        <begin position="1001"/>
        <end position="1075"/>
    </location>
</feature>
<dbReference type="Pfam" id="PF13374">
    <property type="entry name" value="TPR_10"/>
    <property type="match status" value="6"/>
</dbReference>
<gene>
    <name evidence="3" type="ORF">DFH08DRAFT_151818</name>
</gene>
<dbReference type="PANTHER" id="PTHR46082">
    <property type="entry name" value="ATP/GTP-BINDING PROTEIN-RELATED"/>
    <property type="match status" value="1"/>
</dbReference>
<reference evidence="3" key="1">
    <citation type="submission" date="2023-03" db="EMBL/GenBank/DDBJ databases">
        <title>Massive genome expansion in bonnet fungi (Mycena s.s.) driven by repeated elements and novel gene families across ecological guilds.</title>
        <authorList>
            <consortium name="Lawrence Berkeley National Laboratory"/>
            <person name="Harder C.B."/>
            <person name="Miyauchi S."/>
            <person name="Viragh M."/>
            <person name="Kuo A."/>
            <person name="Thoen E."/>
            <person name="Andreopoulos B."/>
            <person name="Lu D."/>
            <person name="Skrede I."/>
            <person name="Drula E."/>
            <person name="Henrissat B."/>
            <person name="Morin E."/>
            <person name="Kohler A."/>
            <person name="Barry K."/>
            <person name="LaButti K."/>
            <person name="Morin E."/>
            <person name="Salamov A."/>
            <person name="Lipzen A."/>
            <person name="Mereny Z."/>
            <person name="Hegedus B."/>
            <person name="Baldrian P."/>
            <person name="Stursova M."/>
            <person name="Weitz H."/>
            <person name="Taylor A."/>
            <person name="Grigoriev I.V."/>
            <person name="Nagy L.G."/>
            <person name="Martin F."/>
            <person name="Kauserud H."/>
        </authorList>
    </citation>
    <scope>NUCLEOTIDE SEQUENCE</scope>
    <source>
        <strain evidence="3">CBHHK002</strain>
    </source>
</reference>
<dbReference type="InterPro" id="IPR011990">
    <property type="entry name" value="TPR-like_helical_dom_sf"/>
</dbReference>
<dbReference type="NCBIfam" id="NF040586">
    <property type="entry name" value="FxSxx_TPR"/>
    <property type="match status" value="1"/>
</dbReference>
<dbReference type="SMART" id="SM00028">
    <property type="entry name" value="TPR"/>
    <property type="match status" value="9"/>
</dbReference>
<organism evidence="3 4">
    <name type="scientific">Mycena albidolilacea</name>
    <dbReference type="NCBI Taxonomy" id="1033008"/>
    <lineage>
        <taxon>Eukaryota</taxon>
        <taxon>Fungi</taxon>
        <taxon>Dikarya</taxon>
        <taxon>Basidiomycota</taxon>
        <taxon>Agaricomycotina</taxon>
        <taxon>Agaricomycetes</taxon>
        <taxon>Agaricomycetidae</taxon>
        <taxon>Agaricales</taxon>
        <taxon>Marasmiineae</taxon>
        <taxon>Mycenaceae</taxon>
        <taxon>Mycena</taxon>
    </lineage>
</organism>